<dbReference type="RefSeq" id="WP_183396171.1">
    <property type="nucleotide sequence ID" value="NZ_JACIDR010000005.1"/>
</dbReference>
<feature type="chain" id="PRO_5031567781" evidence="1">
    <location>
        <begin position="25"/>
        <end position="145"/>
    </location>
</feature>
<dbReference type="EMBL" id="JACIDR010000005">
    <property type="protein sequence ID" value="MBB3974326.1"/>
    <property type="molecule type" value="Genomic_DNA"/>
</dbReference>
<gene>
    <name evidence="2" type="ORF">GGR24_003007</name>
</gene>
<evidence type="ECO:0000256" key="1">
    <source>
        <dbReference type="SAM" id="SignalP"/>
    </source>
</evidence>
<keyword evidence="1" id="KW-0732">Signal</keyword>
<organism evidence="2 3">
    <name type="scientific">Hansschlegelia beijingensis</name>
    <dbReference type="NCBI Taxonomy" id="1133344"/>
    <lineage>
        <taxon>Bacteria</taxon>
        <taxon>Pseudomonadati</taxon>
        <taxon>Pseudomonadota</taxon>
        <taxon>Alphaproteobacteria</taxon>
        <taxon>Hyphomicrobiales</taxon>
        <taxon>Methylopilaceae</taxon>
        <taxon>Hansschlegelia</taxon>
    </lineage>
</organism>
<accession>A0A7W6GFV5</accession>
<evidence type="ECO:0000313" key="3">
    <source>
        <dbReference type="Proteomes" id="UP000528964"/>
    </source>
</evidence>
<sequence>MVGLRRAVAVLCLAGAALAAPAEAAPGDRQFVGVDRHDPSTFLRAVRAGADFVKGGRGRQFRVILANSGVIVVIPGTSTVQMQLAEATRGARGLQIIACRETIDALSKANRRRVPVLQGVTLMPCASLRNKMTVAGWQEAPGLGY</sequence>
<name>A0A7W6GFV5_9HYPH</name>
<proteinExistence type="predicted"/>
<reference evidence="2 3" key="1">
    <citation type="submission" date="2020-08" db="EMBL/GenBank/DDBJ databases">
        <title>Genomic Encyclopedia of Type Strains, Phase IV (KMG-IV): sequencing the most valuable type-strain genomes for metagenomic binning, comparative biology and taxonomic classification.</title>
        <authorList>
            <person name="Goeker M."/>
        </authorList>
    </citation>
    <scope>NUCLEOTIDE SEQUENCE [LARGE SCALE GENOMIC DNA]</scope>
    <source>
        <strain evidence="2 3">DSM 25481</strain>
    </source>
</reference>
<comment type="caution">
    <text evidence="2">The sequence shown here is derived from an EMBL/GenBank/DDBJ whole genome shotgun (WGS) entry which is preliminary data.</text>
</comment>
<feature type="signal peptide" evidence="1">
    <location>
        <begin position="1"/>
        <end position="24"/>
    </location>
</feature>
<dbReference type="Proteomes" id="UP000528964">
    <property type="component" value="Unassembled WGS sequence"/>
</dbReference>
<protein>
    <submittedName>
        <fullName evidence="2">2-keto-3-deoxy-6-phosphogluconate aldolase</fullName>
    </submittedName>
</protein>
<dbReference type="AlphaFoldDB" id="A0A7W6GFV5"/>
<evidence type="ECO:0000313" key="2">
    <source>
        <dbReference type="EMBL" id="MBB3974326.1"/>
    </source>
</evidence>
<keyword evidence="3" id="KW-1185">Reference proteome</keyword>